<evidence type="ECO:0000256" key="5">
    <source>
        <dbReference type="ARBA" id="ARBA00022729"/>
    </source>
</evidence>
<evidence type="ECO:0000256" key="6">
    <source>
        <dbReference type="ARBA" id="ARBA00022837"/>
    </source>
</evidence>
<dbReference type="InterPro" id="IPR012334">
    <property type="entry name" value="Pectin_lyas_fold"/>
</dbReference>
<dbReference type="GO" id="GO:0046872">
    <property type="term" value="F:metal ion binding"/>
    <property type="evidence" value="ECO:0007669"/>
    <property type="project" value="UniProtKB-KW"/>
</dbReference>
<evidence type="ECO:0000313" key="9">
    <source>
        <dbReference type="EMBL" id="SVC79073.1"/>
    </source>
</evidence>
<feature type="non-terminal residue" evidence="9">
    <location>
        <position position="337"/>
    </location>
</feature>
<keyword evidence="6" id="KW-0106">Calcium</keyword>
<evidence type="ECO:0000256" key="2">
    <source>
        <dbReference type="ARBA" id="ARBA00004613"/>
    </source>
</evidence>
<evidence type="ECO:0000256" key="3">
    <source>
        <dbReference type="ARBA" id="ARBA00022525"/>
    </source>
</evidence>
<organism evidence="9">
    <name type="scientific">marine metagenome</name>
    <dbReference type="NCBI Taxonomy" id="408172"/>
    <lineage>
        <taxon>unclassified sequences</taxon>
        <taxon>metagenomes</taxon>
        <taxon>ecological metagenomes</taxon>
    </lineage>
</organism>
<evidence type="ECO:0000256" key="1">
    <source>
        <dbReference type="ARBA" id="ARBA00001913"/>
    </source>
</evidence>
<keyword evidence="3" id="KW-0964">Secreted</keyword>
<dbReference type="GO" id="GO:0005576">
    <property type="term" value="C:extracellular region"/>
    <property type="evidence" value="ECO:0007669"/>
    <property type="project" value="UniProtKB-SubCell"/>
</dbReference>
<dbReference type="GO" id="GO:0016837">
    <property type="term" value="F:carbon-oxygen lyase activity, acting on polysaccharides"/>
    <property type="evidence" value="ECO:0007669"/>
    <property type="project" value="TreeGrafter"/>
</dbReference>
<proteinExistence type="inferred from homology"/>
<gene>
    <name evidence="9" type="ORF">METZ01_LOCUS331927</name>
</gene>
<dbReference type="Gene3D" id="2.160.20.10">
    <property type="entry name" value="Single-stranded right-handed beta-helix, Pectin lyase-like"/>
    <property type="match status" value="1"/>
</dbReference>
<name>A0A382Q0E3_9ZZZZ</name>
<comment type="similarity">
    <text evidence="8">Belongs to the polysaccharide lyase 9 family.</text>
</comment>
<keyword evidence="7" id="KW-0456">Lyase</keyword>
<dbReference type="InterPro" id="IPR052052">
    <property type="entry name" value="Polysaccharide_Lyase_9"/>
</dbReference>
<dbReference type="EMBL" id="UINC01111106">
    <property type="protein sequence ID" value="SVC79073.1"/>
    <property type="molecule type" value="Genomic_DNA"/>
</dbReference>
<keyword evidence="5" id="KW-0732">Signal</keyword>
<dbReference type="AlphaFoldDB" id="A0A382Q0E3"/>
<evidence type="ECO:0000256" key="7">
    <source>
        <dbReference type="ARBA" id="ARBA00023239"/>
    </source>
</evidence>
<keyword evidence="4" id="KW-0479">Metal-binding</keyword>
<comment type="subcellular location">
    <subcellularLocation>
        <location evidence="2">Secreted</location>
    </subcellularLocation>
</comment>
<dbReference type="InterPro" id="IPR011050">
    <property type="entry name" value="Pectin_lyase_fold/virulence"/>
</dbReference>
<dbReference type="PANTHER" id="PTHR40088">
    <property type="entry name" value="PECTATE LYASE (EUROFUNG)"/>
    <property type="match status" value="1"/>
</dbReference>
<feature type="non-terminal residue" evidence="9">
    <location>
        <position position="1"/>
    </location>
</feature>
<comment type="cofactor">
    <cofactor evidence="1">
        <name>Ca(2+)</name>
        <dbReference type="ChEBI" id="CHEBI:29108"/>
    </cofactor>
</comment>
<dbReference type="PANTHER" id="PTHR40088:SF1">
    <property type="entry name" value="PECTATE LYASE PEL9"/>
    <property type="match status" value="1"/>
</dbReference>
<sequence>RSVMNNACIPYKSVMLPSMLKPTFWISILMLFDVPEIQPAETYGNFHTMGVVLDAPKGVAPAKIREVRLFQVQNGKSRRLLDPVQVHNYSYYAGSVFGLQPGTEYRFRAELVDAGGKVFHREEFNGRTRPEPSEPPKARREIHVATNGNDANPGTATQPKRTLAEALENANQAGTHVILHGGVYFEGDLPAVGKGTAEAPIVIRGAKGKTAIIDGSDRACLSATWKNLGSGYFSAPFVGSTKVVCVENKKTGEVRRLYPVGSLPNLKARKVGRSTFGTYKITEAFFCTGKELVIYCPYYKSGETVIHAARRGSVAEHSRSRHVVYSDLTCQFFHGQV</sequence>
<dbReference type="SUPFAM" id="SSF51126">
    <property type="entry name" value="Pectin lyase-like"/>
    <property type="match status" value="1"/>
</dbReference>
<accession>A0A382Q0E3</accession>
<evidence type="ECO:0008006" key="10">
    <source>
        <dbReference type="Google" id="ProtNLM"/>
    </source>
</evidence>
<evidence type="ECO:0000256" key="8">
    <source>
        <dbReference type="ARBA" id="ARBA00038263"/>
    </source>
</evidence>
<reference evidence="9" key="1">
    <citation type="submission" date="2018-05" db="EMBL/GenBank/DDBJ databases">
        <authorList>
            <person name="Lanie J.A."/>
            <person name="Ng W.-L."/>
            <person name="Kazmierczak K.M."/>
            <person name="Andrzejewski T.M."/>
            <person name="Davidsen T.M."/>
            <person name="Wayne K.J."/>
            <person name="Tettelin H."/>
            <person name="Glass J.I."/>
            <person name="Rusch D."/>
            <person name="Podicherti R."/>
            <person name="Tsui H.-C.T."/>
            <person name="Winkler M.E."/>
        </authorList>
    </citation>
    <scope>NUCLEOTIDE SEQUENCE</scope>
</reference>
<protein>
    <recommendedName>
        <fullName evidence="10">DUF1565 domain-containing protein</fullName>
    </recommendedName>
</protein>
<evidence type="ECO:0000256" key="4">
    <source>
        <dbReference type="ARBA" id="ARBA00022723"/>
    </source>
</evidence>